<dbReference type="Proteomes" id="UP000483820">
    <property type="component" value="Chromosome V"/>
</dbReference>
<reference evidence="4 5" key="1">
    <citation type="submission" date="2019-12" db="EMBL/GenBank/DDBJ databases">
        <title>Chromosome-level assembly of the Caenorhabditis remanei genome.</title>
        <authorList>
            <person name="Teterina A.A."/>
            <person name="Willis J.H."/>
            <person name="Phillips P.C."/>
        </authorList>
    </citation>
    <scope>NUCLEOTIDE SEQUENCE [LARGE SCALE GENOMIC DNA]</scope>
    <source>
        <strain evidence="4 5">PX506</strain>
        <tissue evidence="4">Whole organism</tissue>
    </source>
</reference>
<organism evidence="4 5">
    <name type="scientific">Caenorhabditis remanei</name>
    <name type="common">Caenorhabditis vulgaris</name>
    <dbReference type="NCBI Taxonomy" id="31234"/>
    <lineage>
        <taxon>Eukaryota</taxon>
        <taxon>Metazoa</taxon>
        <taxon>Ecdysozoa</taxon>
        <taxon>Nematoda</taxon>
        <taxon>Chromadorea</taxon>
        <taxon>Rhabditida</taxon>
        <taxon>Rhabditina</taxon>
        <taxon>Rhabditomorpha</taxon>
        <taxon>Rhabditoidea</taxon>
        <taxon>Rhabditidae</taxon>
        <taxon>Peloderinae</taxon>
        <taxon>Caenorhabditis</taxon>
    </lineage>
</organism>
<evidence type="ECO:0000313" key="4">
    <source>
        <dbReference type="EMBL" id="KAF1753649.1"/>
    </source>
</evidence>
<sequence length="643" mass="75352">MRQDIQSLRGLAIIFVFLYHLYPSVFVNGFLGVDIFFVISGYLMAKNLTKFKLKKLSDFTGFYYRRFKRILPLYFLVVFISVVLVHLFLGDFWWRINWRYSIASLFLVTNQVLIHDSADYFKHFLADEKSPNVFLHLWSLGVEMQFYLIVPFIFFALQTLKSDILKLIAVFLTSIIGGIAFSLINAHFAFYFMALRLWQFSAGFCALFWNRVFVKKLPEKVENPKVRAIIEKEDVVTTILSILFLCIFPSGIDKQVLRPLVTFATAALIVAESRDNKLLNSDMLIYMGNISYIVYLVHWPILSIFAIKTSFQCDLLVTLLTLLSSVFLHHLYEKQYLKLSWKYIYPLVFSLIAANAGLQYSVREHTGFWERSYPPELQTIIDNNKGLQDYWVRVPAKNDKCVTTDMKHPDQASRGYEYCEFPRGRGSISIMNIGNSYVKNLNEHMRSQFNYNYSDYKFLSIIGGFVIYADPYAEQKLEMFKEQVKKHKPDVLFITARFSEYFKIPIQPNDTIVQQINENIKYYEKFAKKIYILGSLPLYKLNFINHFLQYAIQKPEDLEQLHLNQKLADEERKYAVERLKMLKCERCKIYDLSPAFLEKGKYLSFDRNTTLTYVDNSIHLTGPGLELCDPIFSKLAREIMNSF</sequence>
<keyword evidence="1" id="KW-0812">Transmembrane</keyword>
<dbReference type="CTD" id="9818180"/>
<evidence type="ECO:0000259" key="2">
    <source>
        <dbReference type="Pfam" id="PF01757"/>
    </source>
</evidence>
<dbReference type="Pfam" id="PF01757">
    <property type="entry name" value="Acyl_transf_3"/>
    <property type="match status" value="1"/>
</dbReference>
<dbReference type="AlphaFoldDB" id="A0A6A5GGU3"/>
<dbReference type="EMBL" id="WUAV01000005">
    <property type="protein sequence ID" value="KAF1753649.1"/>
    <property type="molecule type" value="Genomic_DNA"/>
</dbReference>
<dbReference type="GO" id="GO:0000271">
    <property type="term" value="P:polysaccharide biosynthetic process"/>
    <property type="evidence" value="ECO:0007669"/>
    <property type="project" value="TreeGrafter"/>
</dbReference>
<feature type="transmembrane region" description="Helical" evidence="1">
    <location>
        <begin position="283"/>
        <end position="307"/>
    </location>
</feature>
<dbReference type="InterPro" id="IPR050879">
    <property type="entry name" value="Acyltransferase_3"/>
</dbReference>
<dbReference type="PANTHER" id="PTHR23028">
    <property type="entry name" value="ACETYLTRANSFERASE"/>
    <property type="match status" value="1"/>
</dbReference>
<dbReference type="GeneID" id="9818180"/>
<feature type="transmembrane region" description="Helical" evidence="1">
    <location>
        <begin position="70"/>
        <end position="89"/>
    </location>
</feature>
<feature type="transmembrane region" description="Helical" evidence="1">
    <location>
        <begin position="190"/>
        <end position="214"/>
    </location>
</feature>
<dbReference type="InterPro" id="IPR002656">
    <property type="entry name" value="Acyl_transf_3_dom"/>
</dbReference>
<feature type="domain" description="Acyltransferase 3" evidence="2">
    <location>
        <begin position="4"/>
        <end position="312"/>
    </location>
</feature>
<gene>
    <name evidence="4" type="ORF">GCK72_020206</name>
</gene>
<comment type="caution">
    <text evidence="4">The sequence shown here is derived from an EMBL/GenBank/DDBJ whole genome shotgun (WGS) entry which is preliminary data.</text>
</comment>
<feature type="transmembrane region" description="Helical" evidence="1">
    <location>
        <begin position="164"/>
        <end position="184"/>
    </location>
</feature>
<dbReference type="PANTHER" id="PTHR23028:SF3">
    <property type="entry name" value="ACYL_TRANSF_3 DOMAIN-CONTAINING PROTEIN-RELATED"/>
    <property type="match status" value="1"/>
</dbReference>
<feature type="transmembrane region" description="Helical" evidence="1">
    <location>
        <begin position="133"/>
        <end position="157"/>
    </location>
</feature>
<evidence type="ECO:0000256" key="1">
    <source>
        <dbReference type="SAM" id="Phobius"/>
    </source>
</evidence>
<name>A0A6A5GGU3_CAERE</name>
<feature type="transmembrane region" description="Helical" evidence="1">
    <location>
        <begin position="314"/>
        <end position="332"/>
    </location>
</feature>
<dbReference type="RefSeq" id="XP_053582357.1">
    <property type="nucleotide sequence ID" value="XM_053733444.1"/>
</dbReference>
<dbReference type="Pfam" id="PF19040">
    <property type="entry name" value="SGNH"/>
    <property type="match status" value="1"/>
</dbReference>
<keyword evidence="1" id="KW-1133">Transmembrane helix</keyword>
<feature type="transmembrane region" description="Helical" evidence="1">
    <location>
        <begin position="235"/>
        <end position="252"/>
    </location>
</feature>
<protein>
    <recommendedName>
        <fullName evidence="6">Acyltransferase 3 domain-containing protein</fullName>
    </recommendedName>
</protein>
<accession>A0A6A5GGU3</accession>
<feature type="transmembrane region" description="Helical" evidence="1">
    <location>
        <begin position="29"/>
        <end position="49"/>
    </location>
</feature>
<evidence type="ECO:0000259" key="3">
    <source>
        <dbReference type="Pfam" id="PF19040"/>
    </source>
</evidence>
<keyword evidence="1" id="KW-0472">Membrane</keyword>
<proteinExistence type="predicted"/>
<feature type="domain" description="SGNH" evidence="3">
    <location>
        <begin position="401"/>
        <end position="633"/>
    </location>
</feature>
<evidence type="ECO:0000313" key="5">
    <source>
        <dbReference type="Proteomes" id="UP000483820"/>
    </source>
</evidence>
<dbReference type="InterPro" id="IPR043968">
    <property type="entry name" value="SGNH"/>
</dbReference>
<evidence type="ECO:0008006" key="6">
    <source>
        <dbReference type="Google" id="ProtNLM"/>
    </source>
</evidence>
<dbReference type="GO" id="GO:0016747">
    <property type="term" value="F:acyltransferase activity, transferring groups other than amino-acyl groups"/>
    <property type="evidence" value="ECO:0007669"/>
    <property type="project" value="InterPro"/>
</dbReference>
<dbReference type="KEGG" id="crq:GCK72_020206"/>
<dbReference type="GO" id="GO:0016020">
    <property type="term" value="C:membrane"/>
    <property type="evidence" value="ECO:0007669"/>
    <property type="project" value="TreeGrafter"/>
</dbReference>